<reference evidence="2" key="1">
    <citation type="journal article" date="2023" name="Nat. Plants">
        <title>Single-cell RNA sequencing provides a high-resolution roadmap for understanding the multicellular compartmentation of specialized metabolism.</title>
        <authorList>
            <person name="Sun S."/>
            <person name="Shen X."/>
            <person name="Li Y."/>
            <person name="Li Y."/>
            <person name="Wang S."/>
            <person name="Li R."/>
            <person name="Zhang H."/>
            <person name="Shen G."/>
            <person name="Guo B."/>
            <person name="Wei J."/>
            <person name="Xu J."/>
            <person name="St-Pierre B."/>
            <person name="Chen S."/>
            <person name="Sun C."/>
        </authorList>
    </citation>
    <scope>NUCLEOTIDE SEQUENCE [LARGE SCALE GENOMIC DNA]</scope>
</reference>
<accession>A0ACB9ZV12</accession>
<dbReference type="EMBL" id="CM044707">
    <property type="protein sequence ID" value="KAI5652467.1"/>
    <property type="molecule type" value="Genomic_DNA"/>
</dbReference>
<proteinExistence type="predicted"/>
<dbReference type="Proteomes" id="UP001060085">
    <property type="component" value="Linkage Group LG07"/>
</dbReference>
<keyword evidence="2" id="KW-1185">Reference proteome</keyword>
<evidence type="ECO:0000313" key="1">
    <source>
        <dbReference type="EMBL" id="KAI5652467.1"/>
    </source>
</evidence>
<name>A0ACB9ZV12_CATRO</name>
<sequence>MAIVYGGLSRGRLYGASLEATHLRVESSWATTGLLSCSLEVEQRIMRRVEAFVTSVCVAFDEHMRWTLDAMVYSSTPPPPSIDAPGTSTVDPLPPLSPPPFLFPCAL</sequence>
<organism evidence="1 2">
    <name type="scientific">Catharanthus roseus</name>
    <name type="common">Madagascar periwinkle</name>
    <name type="synonym">Vinca rosea</name>
    <dbReference type="NCBI Taxonomy" id="4058"/>
    <lineage>
        <taxon>Eukaryota</taxon>
        <taxon>Viridiplantae</taxon>
        <taxon>Streptophyta</taxon>
        <taxon>Embryophyta</taxon>
        <taxon>Tracheophyta</taxon>
        <taxon>Spermatophyta</taxon>
        <taxon>Magnoliopsida</taxon>
        <taxon>eudicotyledons</taxon>
        <taxon>Gunneridae</taxon>
        <taxon>Pentapetalae</taxon>
        <taxon>asterids</taxon>
        <taxon>lamiids</taxon>
        <taxon>Gentianales</taxon>
        <taxon>Apocynaceae</taxon>
        <taxon>Rauvolfioideae</taxon>
        <taxon>Vinceae</taxon>
        <taxon>Catharanthinae</taxon>
        <taxon>Catharanthus</taxon>
    </lineage>
</organism>
<evidence type="ECO:0000313" key="2">
    <source>
        <dbReference type="Proteomes" id="UP001060085"/>
    </source>
</evidence>
<protein>
    <submittedName>
        <fullName evidence="1">Uncharacterized protein</fullName>
    </submittedName>
</protein>
<gene>
    <name evidence="1" type="ORF">M9H77_29654</name>
</gene>
<comment type="caution">
    <text evidence="1">The sequence shown here is derived from an EMBL/GenBank/DDBJ whole genome shotgun (WGS) entry which is preliminary data.</text>
</comment>